<dbReference type="InterPro" id="IPR000642">
    <property type="entry name" value="Peptidase_M41"/>
</dbReference>
<dbReference type="Gene3D" id="1.20.58.760">
    <property type="entry name" value="Peptidase M41"/>
    <property type="match status" value="1"/>
</dbReference>
<keyword evidence="3" id="KW-1185">Reference proteome</keyword>
<dbReference type="InterPro" id="IPR037219">
    <property type="entry name" value="Peptidase_M41-like"/>
</dbReference>
<dbReference type="GO" id="GO:0008233">
    <property type="term" value="F:peptidase activity"/>
    <property type="evidence" value="ECO:0007669"/>
    <property type="project" value="UniProtKB-KW"/>
</dbReference>
<evidence type="ECO:0000313" key="3">
    <source>
        <dbReference type="Proteomes" id="UP001230207"/>
    </source>
</evidence>
<keyword evidence="2" id="KW-0645">Protease</keyword>
<dbReference type="SUPFAM" id="SSF140990">
    <property type="entry name" value="FtsH protease domain-like"/>
    <property type="match status" value="1"/>
</dbReference>
<dbReference type="RefSeq" id="WP_307226807.1">
    <property type="nucleotide sequence ID" value="NZ_JAUSVF010000001.1"/>
</dbReference>
<comment type="caution">
    <text evidence="2">The sequence shown here is derived from an EMBL/GenBank/DDBJ whole genome shotgun (WGS) entry which is preliminary data.</text>
</comment>
<accession>A0ABU0BK16</accession>
<proteinExistence type="predicted"/>
<dbReference type="GO" id="GO:0006508">
    <property type="term" value="P:proteolysis"/>
    <property type="evidence" value="ECO:0007669"/>
    <property type="project" value="UniProtKB-KW"/>
</dbReference>
<protein>
    <submittedName>
        <fullName evidence="2">ATP-dependent Zn protease</fullName>
    </submittedName>
</protein>
<dbReference type="EMBL" id="JAUSVF010000001">
    <property type="protein sequence ID" value="MDQ0318600.1"/>
    <property type="molecule type" value="Genomic_DNA"/>
</dbReference>
<evidence type="ECO:0000259" key="1">
    <source>
        <dbReference type="Pfam" id="PF01434"/>
    </source>
</evidence>
<gene>
    <name evidence="2" type="ORF">QO002_000738</name>
</gene>
<dbReference type="PANTHER" id="PTHR23076:SF97">
    <property type="entry name" value="ATP-DEPENDENT ZINC METALLOPROTEASE YME1L1"/>
    <property type="match status" value="1"/>
</dbReference>
<dbReference type="PANTHER" id="PTHR23076">
    <property type="entry name" value="METALLOPROTEASE M41 FTSH"/>
    <property type="match status" value="1"/>
</dbReference>
<dbReference type="Pfam" id="PF01434">
    <property type="entry name" value="Peptidase_M41"/>
    <property type="match status" value="1"/>
</dbReference>
<sequence length="166" mass="18555">MNDEYRELGYVEYEHVGAKRKSRAHYENAIAVCLAGIAAEIEFFGSFADGAAGTSSSDLNRATDIATALEGALGMGHTLVVERLDEADFAAMRRYQPELRREVHKVLEAELGRATSIIRAQRRAVEELVERLLESRTMTGEEVVELIRRYRRTPISLAKTQPRTGS</sequence>
<dbReference type="Proteomes" id="UP001230207">
    <property type="component" value="Unassembled WGS sequence"/>
</dbReference>
<evidence type="ECO:0000313" key="2">
    <source>
        <dbReference type="EMBL" id="MDQ0318600.1"/>
    </source>
</evidence>
<organism evidence="2 3">
    <name type="scientific">Pararhizobium capsulatum DSM 1112</name>
    <dbReference type="NCBI Taxonomy" id="1121113"/>
    <lineage>
        <taxon>Bacteria</taxon>
        <taxon>Pseudomonadati</taxon>
        <taxon>Pseudomonadota</taxon>
        <taxon>Alphaproteobacteria</taxon>
        <taxon>Hyphomicrobiales</taxon>
        <taxon>Rhizobiaceae</taxon>
        <taxon>Rhizobium/Agrobacterium group</taxon>
        <taxon>Pararhizobium</taxon>
    </lineage>
</organism>
<reference evidence="2 3" key="1">
    <citation type="submission" date="2023-07" db="EMBL/GenBank/DDBJ databases">
        <title>Genomic Encyclopedia of Type Strains, Phase IV (KMG-IV): sequencing the most valuable type-strain genomes for metagenomic binning, comparative biology and taxonomic classification.</title>
        <authorList>
            <person name="Goeker M."/>
        </authorList>
    </citation>
    <scope>NUCLEOTIDE SEQUENCE [LARGE SCALE GENOMIC DNA]</scope>
    <source>
        <strain evidence="2 3">DSM 1112</strain>
    </source>
</reference>
<keyword evidence="2" id="KW-0378">Hydrolase</keyword>
<name>A0ABU0BK16_9HYPH</name>
<feature type="domain" description="Peptidase M41" evidence="1">
    <location>
        <begin position="21"/>
        <end position="146"/>
    </location>
</feature>